<feature type="chain" id="PRO_5031540784" evidence="4">
    <location>
        <begin position="35"/>
        <end position="432"/>
    </location>
</feature>
<dbReference type="Proteomes" id="UP000519897">
    <property type="component" value="Unassembled WGS sequence"/>
</dbReference>
<accession>A0A7W6LN37</accession>
<proteinExistence type="inferred from homology"/>
<evidence type="ECO:0000256" key="3">
    <source>
        <dbReference type="ARBA" id="ARBA00022970"/>
    </source>
</evidence>
<evidence type="ECO:0000313" key="6">
    <source>
        <dbReference type="EMBL" id="MBB4146126.1"/>
    </source>
</evidence>
<evidence type="ECO:0000256" key="4">
    <source>
        <dbReference type="SAM" id="SignalP"/>
    </source>
</evidence>
<reference evidence="6 7" key="1">
    <citation type="submission" date="2020-08" db="EMBL/GenBank/DDBJ databases">
        <title>Genomic Encyclopedia of Type Strains, Phase IV (KMG-IV): sequencing the most valuable type-strain genomes for metagenomic binning, comparative biology and taxonomic classification.</title>
        <authorList>
            <person name="Goeker M."/>
        </authorList>
    </citation>
    <scope>NUCLEOTIDE SEQUENCE [LARGE SCALE GENOMIC DNA]</scope>
    <source>
        <strain evidence="6 7">DSM 29514</strain>
    </source>
</reference>
<dbReference type="InterPro" id="IPR051010">
    <property type="entry name" value="BCAA_transport"/>
</dbReference>
<feature type="signal peptide" evidence="4">
    <location>
        <begin position="1"/>
        <end position="34"/>
    </location>
</feature>
<evidence type="ECO:0000259" key="5">
    <source>
        <dbReference type="Pfam" id="PF13458"/>
    </source>
</evidence>
<protein>
    <submittedName>
        <fullName evidence="6">Branched-chain amino acid transport system substrate-binding protein</fullName>
    </submittedName>
</protein>
<dbReference type="CDD" id="cd06346">
    <property type="entry name" value="PBP1_ABC_ligand_binding-like"/>
    <property type="match status" value="1"/>
</dbReference>
<dbReference type="SUPFAM" id="SSF53822">
    <property type="entry name" value="Periplasmic binding protein-like I"/>
    <property type="match status" value="1"/>
</dbReference>
<comment type="caution">
    <text evidence="6">The sequence shown here is derived from an EMBL/GenBank/DDBJ whole genome shotgun (WGS) entry which is preliminary data.</text>
</comment>
<dbReference type="AlphaFoldDB" id="A0A7W6LN37"/>
<keyword evidence="3" id="KW-0813">Transport</keyword>
<evidence type="ECO:0000256" key="1">
    <source>
        <dbReference type="ARBA" id="ARBA00010062"/>
    </source>
</evidence>
<dbReference type="PANTHER" id="PTHR30483:SF6">
    <property type="entry name" value="PERIPLASMIC BINDING PROTEIN OF ABC TRANSPORTER FOR NATURAL AMINO ACIDS"/>
    <property type="match status" value="1"/>
</dbReference>
<dbReference type="InterPro" id="IPR028082">
    <property type="entry name" value="Peripla_BP_I"/>
</dbReference>
<dbReference type="Pfam" id="PF13458">
    <property type="entry name" value="Peripla_BP_6"/>
    <property type="match status" value="1"/>
</dbReference>
<dbReference type="PANTHER" id="PTHR30483">
    <property type="entry name" value="LEUCINE-SPECIFIC-BINDING PROTEIN"/>
    <property type="match status" value="1"/>
</dbReference>
<keyword evidence="2 4" id="KW-0732">Signal</keyword>
<evidence type="ECO:0000256" key="2">
    <source>
        <dbReference type="ARBA" id="ARBA00022729"/>
    </source>
</evidence>
<comment type="similarity">
    <text evidence="1">Belongs to the leucine-binding protein family.</text>
</comment>
<name>A0A7W6LN37_9HYPH</name>
<gene>
    <name evidence="6" type="ORF">GGQ72_004696</name>
</gene>
<dbReference type="Gene3D" id="3.40.50.2300">
    <property type="match status" value="2"/>
</dbReference>
<evidence type="ECO:0000313" key="7">
    <source>
        <dbReference type="Proteomes" id="UP000519897"/>
    </source>
</evidence>
<dbReference type="EMBL" id="JACIEC010000019">
    <property type="protein sequence ID" value="MBB4146126.1"/>
    <property type="molecule type" value="Genomic_DNA"/>
</dbReference>
<organism evidence="6 7">
    <name type="scientific">Rhizobium rhizoryzae</name>
    <dbReference type="NCBI Taxonomy" id="451876"/>
    <lineage>
        <taxon>Bacteria</taxon>
        <taxon>Pseudomonadati</taxon>
        <taxon>Pseudomonadota</taxon>
        <taxon>Alphaproteobacteria</taxon>
        <taxon>Hyphomicrobiales</taxon>
        <taxon>Rhizobiaceae</taxon>
        <taxon>Rhizobium/Agrobacterium group</taxon>
        <taxon>Rhizobium</taxon>
    </lineage>
</organism>
<feature type="domain" description="Leucine-binding protein" evidence="5">
    <location>
        <begin position="39"/>
        <end position="353"/>
    </location>
</feature>
<keyword evidence="7" id="KW-1185">Reference proteome</keyword>
<dbReference type="InterPro" id="IPR028081">
    <property type="entry name" value="Leu-bd"/>
</dbReference>
<dbReference type="GO" id="GO:0006865">
    <property type="term" value="P:amino acid transport"/>
    <property type="evidence" value="ECO:0007669"/>
    <property type="project" value="UniProtKB-KW"/>
</dbReference>
<keyword evidence="3" id="KW-0029">Amino-acid transport</keyword>
<sequence>MKRGTELKKLQMKKLVLASTILAGLSATALPANAADCDVTVGVVMELTGPAGEYGKAGAKSVEMAFRDFNEAGGANGCKLTMDTRDSQSQGNVAVDQATQLVNIKKVPVIIGGIISSVSIPILTSVTAPAGVPQVSPASSSPTLTALGRDGKTNGVFFRTITSDALQGTAAAKYALDQGLKKIAIVHVNNDFGVNLMKEFSAAYTKLGGTITSTTPYNEKQASYSSEASAAMKGDPEALYLVSTPVDGATIARAWISGGGAAKFLLNDGMNSKDFIASVGAQYLNDAYGTSSGTKPTASTEYFNANYEKFSGGISPGAPAADRSYDAGAIVALAIAKAGSADKAAIKAAIPQVVAEGGTPIYAGKAEFEKALKLIKEGKPIKYEGVIGPVSFDKYGDIIGPFRLWKIKDGAVTTLGQMSAEEVGTIKASLTK</sequence>